<comment type="caution">
    <text evidence="1">The sequence shown here is derived from an EMBL/GenBank/DDBJ whole genome shotgun (WGS) entry which is preliminary data.</text>
</comment>
<evidence type="ECO:0000313" key="2">
    <source>
        <dbReference type="Proteomes" id="UP000288805"/>
    </source>
</evidence>
<accession>A0A438H378</accession>
<proteinExistence type="predicted"/>
<dbReference type="EMBL" id="QGNW01000292">
    <property type="protein sequence ID" value="RVW78711.1"/>
    <property type="molecule type" value="Genomic_DNA"/>
</dbReference>
<organism evidence="1 2">
    <name type="scientific">Vitis vinifera</name>
    <name type="common">Grape</name>
    <dbReference type="NCBI Taxonomy" id="29760"/>
    <lineage>
        <taxon>Eukaryota</taxon>
        <taxon>Viridiplantae</taxon>
        <taxon>Streptophyta</taxon>
        <taxon>Embryophyta</taxon>
        <taxon>Tracheophyta</taxon>
        <taxon>Spermatophyta</taxon>
        <taxon>Magnoliopsida</taxon>
        <taxon>eudicotyledons</taxon>
        <taxon>Gunneridae</taxon>
        <taxon>Pentapetalae</taxon>
        <taxon>rosids</taxon>
        <taxon>Vitales</taxon>
        <taxon>Vitaceae</taxon>
        <taxon>Viteae</taxon>
        <taxon>Vitis</taxon>
    </lineage>
</organism>
<sequence length="107" mass="12732">MPSLVRQILEHIQRDFLWGGGNLERKPHLVRWELVCLSKKKGDLEIKCLSTLNKALPCKWNWLFMNKREALWNQVIRGKYGKERRGWCLREVREAYGVGLWKGIRKA</sequence>
<dbReference type="AlphaFoldDB" id="A0A438H378"/>
<reference evidence="1 2" key="1">
    <citation type="journal article" date="2018" name="PLoS Genet.">
        <title>Population sequencing reveals clonal diversity and ancestral inbreeding in the grapevine cultivar Chardonnay.</title>
        <authorList>
            <person name="Roach M.J."/>
            <person name="Johnson D.L."/>
            <person name="Bohlmann J."/>
            <person name="van Vuuren H.J."/>
            <person name="Jones S.J."/>
            <person name="Pretorius I.S."/>
            <person name="Schmidt S.A."/>
            <person name="Borneman A.R."/>
        </authorList>
    </citation>
    <scope>NUCLEOTIDE SEQUENCE [LARGE SCALE GENOMIC DNA]</scope>
    <source>
        <strain evidence="2">cv. Chardonnay</strain>
        <tissue evidence="1">Leaf</tissue>
    </source>
</reference>
<evidence type="ECO:0000313" key="1">
    <source>
        <dbReference type="EMBL" id="RVW78711.1"/>
    </source>
</evidence>
<protein>
    <submittedName>
        <fullName evidence="1">Putative ribonuclease H protein</fullName>
    </submittedName>
</protein>
<name>A0A438H378_VITVI</name>
<dbReference type="Proteomes" id="UP000288805">
    <property type="component" value="Unassembled WGS sequence"/>
</dbReference>
<gene>
    <name evidence="1" type="primary">VvCHDp000001_357</name>
    <name evidence="1" type="ORF">CK203_048471</name>
</gene>